<evidence type="ECO:0000313" key="3">
    <source>
        <dbReference type="EMBL" id="KKY30572.1"/>
    </source>
</evidence>
<dbReference type="SUPFAM" id="SSF53720">
    <property type="entry name" value="ALDH-like"/>
    <property type="match status" value="1"/>
</dbReference>
<dbReference type="Pfam" id="PF00171">
    <property type="entry name" value="Aldedh"/>
    <property type="match status" value="1"/>
</dbReference>
<dbReference type="GO" id="GO:0016620">
    <property type="term" value="F:oxidoreductase activity, acting on the aldehyde or oxo group of donors, NAD or NADP as acceptor"/>
    <property type="evidence" value="ECO:0007669"/>
    <property type="project" value="InterPro"/>
</dbReference>
<dbReference type="PANTHER" id="PTHR43111">
    <property type="entry name" value="ALDEHYDE DEHYDROGENASE B-RELATED"/>
    <property type="match status" value="1"/>
</dbReference>
<keyword evidence="1" id="KW-1133">Transmembrane helix</keyword>
<dbReference type="InterPro" id="IPR016163">
    <property type="entry name" value="Ald_DH_C"/>
</dbReference>
<dbReference type="InterPro" id="IPR015590">
    <property type="entry name" value="Aldehyde_DH_dom"/>
</dbReference>
<evidence type="ECO:0000259" key="2">
    <source>
        <dbReference type="Pfam" id="PF00171"/>
    </source>
</evidence>
<proteinExistence type="predicted"/>
<keyword evidence="1" id="KW-0812">Transmembrane</keyword>
<dbReference type="InterPro" id="IPR016162">
    <property type="entry name" value="Ald_DH_N"/>
</dbReference>
<dbReference type="InterPro" id="IPR016161">
    <property type="entry name" value="Ald_DH/histidinol_DH"/>
</dbReference>
<name>A0A0G2F774_9PEZI</name>
<accession>A0A0G2F774</accession>
<dbReference type="STRING" id="1214573.A0A0G2F774"/>
<feature type="transmembrane region" description="Helical" evidence="1">
    <location>
        <begin position="457"/>
        <end position="479"/>
    </location>
</feature>
<reference evidence="3 4" key="1">
    <citation type="submission" date="2015-05" db="EMBL/GenBank/DDBJ databases">
        <title>Distinctive expansion of gene families associated with plant cell wall degradation and secondary metabolism in the genomes of grapevine trunk pathogens.</title>
        <authorList>
            <person name="Lawrence D.P."/>
            <person name="Travadon R."/>
            <person name="Rolshausen P.E."/>
            <person name="Baumgartner K."/>
        </authorList>
    </citation>
    <scope>NUCLEOTIDE SEQUENCE [LARGE SCALE GENOMIC DNA]</scope>
    <source>
        <strain evidence="3">DA912</strain>
    </source>
</reference>
<comment type="caution">
    <text evidence="3">The sequence shown here is derived from an EMBL/GenBank/DDBJ whole genome shotgun (WGS) entry which is preliminary data.</text>
</comment>
<dbReference type="OrthoDB" id="5596991at2759"/>
<reference evidence="3 4" key="2">
    <citation type="submission" date="2015-05" db="EMBL/GenBank/DDBJ databases">
        <authorList>
            <person name="Morales-Cruz A."/>
            <person name="Amrine K.C."/>
            <person name="Cantu D."/>
        </authorList>
    </citation>
    <scope>NUCLEOTIDE SEQUENCE [LARGE SCALE GENOMIC DNA]</scope>
    <source>
        <strain evidence="3">DA912</strain>
    </source>
</reference>
<evidence type="ECO:0000313" key="4">
    <source>
        <dbReference type="Proteomes" id="UP000034680"/>
    </source>
</evidence>
<keyword evidence="4" id="KW-1185">Reference proteome</keyword>
<organism evidence="3 4">
    <name type="scientific">Diaporthe ampelina</name>
    <dbReference type="NCBI Taxonomy" id="1214573"/>
    <lineage>
        <taxon>Eukaryota</taxon>
        <taxon>Fungi</taxon>
        <taxon>Dikarya</taxon>
        <taxon>Ascomycota</taxon>
        <taxon>Pezizomycotina</taxon>
        <taxon>Sordariomycetes</taxon>
        <taxon>Sordariomycetidae</taxon>
        <taxon>Diaporthales</taxon>
        <taxon>Diaporthaceae</taxon>
        <taxon>Diaporthe</taxon>
    </lineage>
</organism>
<protein>
    <submittedName>
        <fullName evidence="3">Putative aldehyde dehydrogenase</fullName>
    </submittedName>
</protein>
<gene>
    <name evidence="3" type="ORF">UCDDA912_g09497</name>
</gene>
<feature type="domain" description="Aldehyde dehydrogenase" evidence="2">
    <location>
        <begin position="23"/>
        <end position="254"/>
    </location>
</feature>
<dbReference type="Gene3D" id="3.40.605.10">
    <property type="entry name" value="Aldehyde Dehydrogenase, Chain A, domain 1"/>
    <property type="match status" value="1"/>
</dbReference>
<keyword evidence="1" id="KW-0472">Membrane</keyword>
<dbReference type="AlphaFoldDB" id="A0A0G2F774"/>
<dbReference type="Gene3D" id="3.40.309.10">
    <property type="entry name" value="Aldehyde Dehydrogenase, Chain A, domain 2"/>
    <property type="match status" value="1"/>
</dbReference>
<evidence type="ECO:0000256" key="1">
    <source>
        <dbReference type="SAM" id="Phobius"/>
    </source>
</evidence>
<dbReference type="EMBL" id="LCUC01000469">
    <property type="protein sequence ID" value="KKY30572.1"/>
    <property type="molecule type" value="Genomic_DNA"/>
</dbReference>
<sequence>MASDTAAIDRLQASVVDGRSENGRYRQDQLQRLHKTLRDEASQITAALVADSKSSSSEVDAEFYLGMEAVRHFYDSLDFEKDLKEEYLVVHGENNVTRRVGAGLVVIRPTAHTRFYSIVTPLAAAIAAGNCIILELSETTSQVDSVLRQALTKALDVNTFHASKTTTDQSVLDDAVLVDQTSKGASSTLTSQLLSSSQTRCVAIVDRSANIDDAARAITAARFNFGGTSPYAPDLVLVNEFVKKDFFEACSRYATLSFAKDSSAKRAGGDRSADTQKAIKEAEDRKQVSSFGSNDFKLVDVVDKSSPIMDLKITGRYLPIATCSSLTDAIYNRDFENPLLAGYFFAEPGSAKYLAQFLPCHISLINQIPTHLLVGPAAPTAHAPDFEHRYSRDMFSVARPQFVQKPRAAVQKADELLSGGPNKGGLTASAMRQAATRPLAPVKQSSNKAVGFFEQGILTGAALYLSIILPVVGYSTYFLGRKGVEFALKLRR</sequence>
<dbReference type="Proteomes" id="UP000034680">
    <property type="component" value="Unassembled WGS sequence"/>
</dbReference>
<dbReference type="PANTHER" id="PTHR43111:SF1">
    <property type="entry name" value="ALDEHYDE DEHYDROGENASE B-RELATED"/>
    <property type="match status" value="1"/>
</dbReference>